<evidence type="ECO:0000256" key="5">
    <source>
        <dbReference type="ARBA" id="ARBA00022989"/>
    </source>
</evidence>
<keyword evidence="9" id="KW-1185">Reference proteome</keyword>
<feature type="transmembrane region" description="Helical" evidence="7">
    <location>
        <begin position="85"/>
        <end position="109"/>
    </location>
</feature>
<feature type="transmembrane region" description="Helical" evidence="7">
    <location>
        <begin position="121"/>
        <end position="140"/>
    </location>
</feature>
<dbReference type="KEGG" id="spib:G8759_10620"/>
<dbReference type="InterPro" id="IPR051907">
    <property type="entry name" value="DoxX-like_oxidoreductase"/>
</dbReference>
<dbReference type="InterPro" id="IPR032808">
    <property type="entry name" value="DoxX"/>
</dbReference>
<evidence type="ECO:0000313" key="9">
    <source>
        <dbReference type="Proteomes" id="UP000501802"/>
    </source>
</evidence>
<keyword evidence="4 7" id="KW-0812">Transmembrane</keyword>
<comment type="subcellular location">
    <subcellularLocation>
        <location evidence="1">Cell membrane</location>
        <topology evidence="1">Multi-pass membrane protein</topology>
    </subcellularLocation>
</comment>
<evidence type="ECO:0000256" key="1">
    <source>
        <dbReference type="ARBA" id="ARBA00004651"/>
    </source>
</evidence>
<dbReference type="PANTHER" id="PTHR33452">
    <property type="entry name" value="OXIDOREDUCTASE CATD-RELATED"/>
    <property type="match status" value="1"/>
</dbReference>
<evidence type="ECO:0000256" key="7">
    <source>
        <dbReference type="SAM" id="Phobius"/>
    </source>
</evidence>
<keyword evidence="6 7" id="KW-0472">Membrane</keyword>
<proteinExistence type="inferred from homology"/>
<protein>
    <submittedName>
        <fullName evidence="8">DoxX family protein</fullName>
    </submittedName>
</protein>
<dbReference type="RefSeq" id="WP_167207748.1">
    <property type="nucleotide sequence ID" value="NZ_CP050063.1"/>
</dbReference>
<evidence type="ECO:0000313" key="8">
    <source>
        <dbReference type="EMBL" id="QIP13048.1"/>
    </source>
</evidence>
<organism evidence="8 9">
    <name type="scientific">Spirosoma aureum</name>
    <dbReference type="NCBI Taxonomy" id="2692134"/>
    <lineage>
        <taxon>Bacteria</taxon>
        <taxon>Pseudomonadati</taxon>
        <taxon>Bacteroidota</taxon>
        <taxon>Cytophagia</taxon>
        <taxon>Cytophagales</taxon>
        <taxon>Cytophagaceae</taxon>
        <taxon>Spirosoma</taxon>
    </lineage>
</organism>
<dbReference type="GO" id="GO:0005886">
    <property type="term" value="C:plasma membrane"/>
    <property type="evidence" value="ECO:0007669"/>
    <property type="project" value="UniProtKB-SubCell"/>
</dbReference>
<evidence type="ECO:0000256" key="3">
    <source>
        <dbReference type="ARBA" id="ARBA00022475"/>
    </source>
</evidence>
<name>A0A6G9AKS1_9BACT</name>
<dbReference type="PANTHER" id="PTHR33452:SF1">
    <property type="entry name" value="INNER MEMBRANE PROTEIN YPHA-RELATED"/>
    <property type="match status" value="1"/>
</dbReference>
<dbReference type="Pfam" id="PF07681">
    <property type="entry name" value="DoxX"/>
    <property type="match status" value="1"/>
</dbReference>
<evidence type="ECO:0000256" key="4">
    <source>
        <dbReference type="ARBA" id="ARBA00022692"/>
    </source>
</evidence>
<sequence>MFQKLIATRNDWAGLILRLPLGTVMIYHGLQKAVGWFGGFGFSNTMHFFTDTVHIPWLIGLLTIGIETIGAIGLLLGLLGRINALATFAVMLGAMLTTHLPFGFSMNWFGNQKGEGYEMDLLIFGMSLALLFIGSGRYSIDRLLMRRAGASEKNPASQPQPQTATFLR</sequence>
<comment type="similarity">
    <text evidence="2">Belongs to the DoxX family.</text>
</comment>
<gene>
    <name evidence="8" type="ORF">G8759_10620</name>
</gene>
<evidence type="ECO:0000256" key="2">
    <source>
        <dbReference type="ARBA" id="ARBA00006679"/>
    </source>
</evidence>
<feature type="transmembrane region" description="Helical" evidence="7">
    <location>
        <begin position="55"/>
        <end position="78"/>
    </location>
</feature>
<keyword evidence="5 7" id="KW-1133">Transmembrane helix</keyword>
<dbReference type="EMBL" id="CP050063">
    <property type="protein sequence ID" value="QIP13048.1"/>
    <property type="molecule type" value="Genomic_DNA"/>
</dbReference>
<keyword evidence="3" id="KW-1003">Cell membrane</keyword>
<dbReference type="Proteomes" id="UP000501802">
    <property type="component" value="Chromosome"/>
</dbReference>
<evidence type="ECO:0000256" key="6">
    <source>
        <dbReference type="ARBA" id="ARBA00023136"/>
    </source>
</evidence>
<reference evidence="8 9" key="1">
    <citation type="submission" date="2020-03" db="EMBL/GenBank/DDBJ databases">
        <authorList>
            <person name="Kim M.K."/>
        </authorList>
    </citation>
    <scope>NUCLEOTIDE SEQUENCE [LARGE SCALE GENOMIC DNA]</scope>
    <source>
        <strain evidence="8 9">BT328</strain>
    </source>
</reference>
<accession>A0A6G9AKS1</accession>
<dbReference type="AlphaFoldDB" id="A0A6G9AKS1"/>